<dbReference type="OrthoDB" id="630895at2759"/>
<evidence type="ECO:0000313" key="1">
    <source>
        <dbReference type="EMBL" id="TFY65905.1"/>
    </source>
</evidence>
<dbReference type="Proteomes" id="UP000298327">
    <property type="component" value="Unassembled WGS sequence"/>
</dbReference>
<reference evidence="1 2" key="1">
    <citation type="submission" date="2019-02" db="EMBL/GenBank/DDBJ databases">
        <title>Genome sequencing of the rare red list fungi Dentipellis fragilis.</title>
        <authorList>
            <person name="Buettner E."/>
            <person name="Kellner H."/>
        </authorList>
    </citation>
    <scope>NUCLEOTIDE SEQUENCE [LARGE SCALE GENOMIC DNA]</scope>
    <source>
        <strain evidence="1 2">DSM 105465</strain>
    </source>
</reference>
<accession>A0A4Y9YU25</accession>
<evidence type="ECO:0000313" key="2">
    <source>
        <dbReference type="Proteomes" id="UP000298327"/>
    </source>
</evidence>
<organism evidence="1 2">
    <name type="scientific">Dentipellis fragilis</name>
    <dbReference type="NCBI Taxonomy" id="205917"/>
    <lineage>
        <taxon>Eukaryota</taxon>
        <taxon>Fungi</taxon>
        <taxon>Dikarya</taxon>
        <taxon>Basidiomycota</taxon>
        <taxon>Agaricomycotina</taxon>
        <taxon>Agaricomycetes</taxon>
        <taxon>Russulales</taxon>
        <taxon>Hericiaceae</taxon>
        <taxon>Dentipellis</taxon>
    </lineage>
</organism>
<dbReference type="AlphaFoldDB" id="A0A4Y9YU25"/>
<proteinExistence type="predicted"/>
<name>A0A4Y9YU25_9AGAM</name>
<protein>
    <submittedName>
        <fullName evidence="1">Uncharacterized protein</fullName>
    </submittedName>
</protein>
<sequence>MSLFETGRNILTRLFQLDISDEDTSASEEREFSENPEYLWAAEEQVPPDAQLEERRLLFFHSLTRALHRGCSTSGPSSRPGLPIELVCLILEYAGCMLLSKSRSITTSSTLVARGSSNHDAVVVAQLPPFDAVALQRIAQIKLITLSRDQGWVSDRNAGNWSWFDVAVLRGDSETEDGQERELREIDGEPAVWRSHENVLAGRDLVEHTEGIVFGPEHLLWRTVREGDVVVGRARARFGGWKNETARADFLVWEYFDPLSSAHFEEPAGITRTPRVLDSTAAVQGVIREEEEPYNSASDREDSRGMESSDLFQLDILTKDTAEEHAFDTNTNFICADRSCDCVGPAIPKASIAILSFTRIPLELVSLVLKHADCALLSKSCSTMAVQPFDCHEERLAGCEASVVVCLPPLDSLALQHIAHIKLVTLSRDQGWQNDPNSRNYSWFDVGVVQGSQPGRDLGKTNGQPALWMSGFSRHEGDIWI</sequence>
<gene>
    <name evidence="1" type="ORF">EVG20_g5188</name>
</gene>
<comment type="caution">
    <text evidence="1">The sequence shown here is derived from an EMBL/GenBank/DDBJ whole genome shotgun (WGS) entry which is preliminary data.</text>
</comment>
<keyword evidence="2" id="KW-1185">Reference proteome</keyword>
<dbReference type="EMBL" id="SEOQ01000297">
    <property type="protein sequence ID" value="TFY65905.1"/>
    <property type="molecule type" value="Genomic_DNA"/>
</dbReference>